<organism evidence="1 2">
    <name type="scientific">Spirosoma aureum</name>
    <dbReference type="NCBI Taxonomy" id="2692134"/>
    <lineage>
        <taxon>Bacteria</taxon>
        <taxon>Pseudomonadati</taxon>
        <taxon>Bacteroidota</taxon>
        <taxon>Cytophagia</taxon>
        <taxon>Cytophagales</taxon>
        <taxon>Cytophagaceae</taxon>
        <taxon>Spirosoma</taxon>
    </lineage>
</organism>
<keyword evidence="2" id="KW-1185">Reference proteome</keyword>
<dbReference type="KEGG" id="spib:G8759_18020"/>
<gene>
    <name evidence="1" type="ORF">G8759_18020</name>
</gene>
<protein>
    <submittedName>
        <fullName evidence="1">DUF3137 domain-containing protein</fullName>
    </submittedName>
</protein>
<reference evidence="1 2" key="1">
    <citation type="submission" date="2020-03" db="EMBL/GenBank/DDBJ databases">
        <authorList>
            <person name="Kim M.K."/>
        </authorList>
    </citation>
    <scope>NUCLEOTIDE SEQUENCE [LARGE SCALE GENOMIC DNA]</scope>
    <source>
        <strain evidence="1 2">BT328</strain>
    </source>
</reference>
<dbReference type="EMBL" id="CP050063">
    <property type="protein sequence ID" value="QIP14378.1"/>
    <property type="molecule type" value="Genomic_DNA"/>
</dbReference>
<accession>A0A6G9APS6</accession>
<name>A0A6G9APS6_9BACT</name>
<dbReference type="Proteomes" id="UP000501802">
    <property type="component" value="Chromosome"/>
</dbReference>
<dbReference type="AlphaFoldDB" id="A0A6G9APS6"/>
<evidence type="ECO:0000313" key="2">
    <source>
        <dbReference type="Proteomes" id="UP000501802"/>
    </source>
</evidence>
<evidence type="ECO:0000313" key="1">
    <source>
        <dbReference type="EMBL" id="QIP14378.1"/>
    </source>
</evidence>
<proteinExistence type="predicted"/>
<sequence length="204" mass="23400">MSLLRKLFGPYKDEVWGQLAHEIKADFIDGGFWKGSKVQATVKEWTITLDTYTVSNGKTSITFTRMRAPYVNRDGFRFTIYRSGFFSELGKKLGMQDVDVGFPDFDDQFIIQGNDEHKLQLLFKNTRIRQLIDAQAGISLEVRDDDGWLSTTFPEGVDQLSFKVVGVIKDIERLKQLYELFAEILNHLCLIGSAYEDDPNVVLR</sequence>
<dbReference type="RefSeq" id="WP_167210356.1">
    <property type="nucleotide sequence ID" value="NZ_CP050063.1"/>
</dbReference>